<evidence type="ECO:0000256" key="3">
    <source>
        <dbReference type="ARBA" id="ARBA00022563"/>
    </source>
</evidence>
<name>A0A7J5BNH4_9MICO</name>
<dbReference type="GO" id="GO:0003934">
    <property type="term" value="F:GTP cyclohydrolase I activity"/>
    <property type="evidence" value="ECO:0007669"/>
    <property type="project" value="UniProtKB-UniRule"/>
</dbReference>
<evidence type="ECO:0000256" key="1">
    <source>
        <dbReference type="ARBA" id="ARBA00001052"/>
    </source>
</evidence>
<dbReference type="AlphaFoldDB" id="A0A7J5BNH4"/>
<keyword evidence="5" id="KW-0547">Nucleotide-binding</keyword>
<feature type="domain" description="GTP cyclohydrolase I" evidence="6">
    <location>
        <begin position="94"/>
        <end position="220"/>
    </location>
</feature>
<gene>
    <name evidence="5" type="primary">folE</name>
    <name evidence="7" type="ORF">F8O01_14960</name>
</gene>
<comment type="subunit">
    <text evidence="5">Homopolymer.</text>
</comment>
<dbReference type="GO" id="GO:0005525">
    <property type="term" value="F:GTP binding"/>
    <property type="evidence" value="ECO:0007669"/>
    <property type="project" value="UniProtKB-KW"/>
</dbReference>
<dbReference type="GO" id="GO:0005737">
    <property type="term" value="C:cytoplasm"/>
    <property type="evidence" value="ECO:0007669"/>
    <property type="project" value="TreeGrafter"/>
</dbReference>
<organism evidence="7 8">
    <name type="scientific">Pseudoclavibacter chungangensis</name>
    <dbReference type="NCBI Taxonomy" id="587635"/>
    <lineage>
        <taxon>Bacteria</taxon>
        <taxon>Bacillati</taxon>
        <taxon>Actinomycetota</taxon>
        <taxon>Actinomycetes</taxon>
        <taxon>Micrococcales</taxon>
        <taxon>Microbacteriaceae</taxon>
        <taxon>Pseudoclavibacter</taxon>
    </lineage>
</organism>
<dbReference type="GO" id="GO:0006729">
    <property type="term" value="P:tetrahydrobiopterin biosynthetic process"/>
    <property type="evidence" value="ECO:0007669"/>
    <property type="project" value="TreeGrafter"/>
</dbReference>
<dbReference type="GO" id="GO:0046654">
    <property type="term" value="P:tetrahydrofolate biosynthetic process"/>
    <property type="evidence" value="ECO:0007669"/>
    <property type="project" value="UniProtKB-UniRule"/>
</dbReference>
<keyword evidence="4 5" id="KW-0378">Hydrolase</keyword>
<dbReference type="RefSeq" id="WP_158041752.1">
    <property type="nucleotide sequence ID" value="NZ_JACCFV010000001.1"/>
</dbReference>
<evidence type="ECO:0000313" key="8">
    <source>
        <dbReference type="Proteomes" id="UP000467240"/>
    </source>
</evidence>
<feature type="binding site" evidence="5">
    <location>
        <position position="185"/>
    </location>
    <ligand>
        <name>Zn(2+)</name>
        <dbReference type="ChEBI" id="CHEBI:29105"/>
    </ligand>
</feature>
<dbReference type="PANTHER" id="PTHR11109:SF7">
    <property type="entry name" value="GTP CYCLOHYDROLASE 1"/>
    <property type="match status" value="1"/>
</dbReference>
<dbReference type="InterPro" id="IPR020602">
    <property type="entry name" value="GTP_CycHdrlase_I_dom"/>
</dbReference>
<dbReference type="Proteomes" id="UP000467240">
    <property type="component" value="Unassembled WGS sequence"/>
</dbReference>
<protein>
    <recommendedName>
        <fullName evidence="5">GTP cyclohydrolase 1</fullName>
        <ecNumber evidence="5">3.5.4.16</ecNumber>
    </recommendedName>
    <alternativeName>
        <fullName evidence="5">GTP cyclohydrolase I</fullName>
        <shortName evidence="5">GTP-CH-I</shortName>
    </alternativeName>
</protein>
<proteinExistence type="inferred from homology"/>
<dbReference type="OrthoDB" id="9801207at2"/>
<keyword evidence="8" id="KW-1185">Reference proteome</keyword>
<keyword evidence="5" id="KW-0342">GTP-binding</keyword>
<dbReference type="PANTHER" id="PTHR11109">
    <property type="entry name" value="GTP CYCLOHYDROLASE I"/>
    <property type="match status" value="1"/>
</dbReference>
<evidence type="ECO:0000256" key="5">
    <source>
        <dbReference type="HAMAP-Rule" id="MF_00223"/>
    </source>
</evidence>
<dbReference type="Pfam" id="PF01227">
    <property type="entry name" value="GTP_cyclohydroI"/>
    <property type="match status" value="2"/>
</dbReference>
<dbReference type="InterPro" id="IPR043133">
    <property type="entry name" value="GTP-CH-I_C/QueF"/>
</dbReference>
<comment type="caution">
    <text evidence="7">The sequence shown here is derived from an EMBL/GenBank/DDBJ whole genome shotgun (WGS) entry which is preliminary data.</text>
</comment>
<dbReference type="EMBL" id="WBJZ01000022">
    <property type="protein sequence ID" value="KAB1653636.1"/>
    <property type="molecule type" value="Genomic_DNA"/>
</dbReference>
<feature type="binding site" evidence="5">
    <location>
        <position position="114"/>
    </location>
    <ligand>
        <name>Zn(2+)</name>
        <dbReference type="ChEBI" id="CHEBI:29105"/>
    </ligand>
</feature>
<feature type="domain" description="GTP cyclohydrolase I" evidence="6">
    <location>
        <begin position="17"/>
        <end position="58"/>
    </location>
</feature>
<dbReference type="UniPathway" id="UPA00848">
    <property type="reaction ID" value="UER00151"/>
</dbReference>
<comment type="pathway">
    <text evidence="2 5">Cofactor biosynthesis; 7,8-dihydroneopterin triphosphate biosynthesis; 7,8-dihydroneopterin triphosphate from GTP: step 1/1.</text>
</comment>
<sequence>MGDGTDAGASIDGPAVEAAVAAFLRAIGEDPTRQGLARTPARVAEASRELLGGIGVDPVPALRAGRFAIPLVPDGTYPVASGTTQPAADASGDVPLTGPDQPVLLRGARFRSMCEHHLLPFTGTISLAYVPGDDIVGFGRLHDLVETVTTRLTLQERIGDDIVDALMAGLDARGALAVIDAVHGCVSLRGSRQEHGDAVTVAARGVLARPESRHEVMALIAAGPVPAGADATSDGTRVRGRFRPS</sequence>
<evidence type="ECO:0000313" key="7">
    <source>
        <dbReference type="EMBL" id="KAB1653636.1"/>
    </source>
</evidence>
<feature type="binding site" evidence="5">
    <location>
        <position position="117"/>
    </location>
    <ligand>
        <name>Zn(2+)</name>
        <dbReference type="ChEBI" id="CHEBI:29105"/>
    </ligand>
</feature>
<evidence type="ECO:0000256" key="2">
    <source>
        <dbReference type="ARBA" id="ARBA00005080"/>
    </source>
</evidence>
<dbReference type="GO" id="GO:0006730">
    <property type="term" value="P:one-carbon metabolic process"/>
    <property type="evidence" value="ECO:0007669"/>
    <property type="project" value="UniProtKB-UniRule"/>
</dbReference>
<keyword evidence="5" id="KW-0479">Metal-binding</keyword>
<comment type="similarity">
    <text evidence="5">Belongs to the GTP cyclohydrolase I family.</text>
</comment>
<dbReference type="GO" id="GO:0008270">
    <property type="term" value="F:zinc ion binding"/>
    <property type="evidence" value="ECO:0007669"/>
    <property type="project" value="UniProtKB-UniRule"/>
</dbReference>
<dbReference type="Gene3D" id="1.10.286.10">
    <property type="match status" value="1"/>
</dbReference>
<accession>A0A7J5BNH4</accession>
<dbReference type="Gene3D" id="3.30.1130.10">
    <property type="match status" value="1"/>
</dbReference>
<comment type="catalytic activity">
    <reaction evidence="1 5">
        <text>GTP + H2O = 7,8-dihydroneopterin 3'-triphosphate + formate + H(+)</text>
        <dbReference type="Rhea" id="RHEA:17473"/>
        <dbReference type="ChEBI" id="CHEBI:15377"/>
        <dbReference type="ChEBI" id="CHEBI:15378"/>
        <dbReference type="ChEBI" id="CHEBI:15740"/>
        <dbReference type="ChEBI" id="CHEBI:37565"/>
        <dbReference type="ChEBI" id="CHEBI:58462"/>
        <dbReference type="EC" id="3.5.4.16"/>
    </reaction>
</comment>
<reference evidence="7 8" key="1">
    <citation type="submission" date="2019-09" db="EMBL/GenBank/DDBJ databases">
        <title>Phylogeny of genus Pseudoclavibacter and closely related genus.</title>
        <authorList>
            <person name="Li Y."/>
        </authorList>
    </citation>
    <scope>NUCLEOTIDE SEQUENCE [LARGE SCALE GENOMIC DNA]</scope>
    <source>
        <strain evidence="7 8">DSM 23821</strain>
    </source>
</reference>
<dbReference type="InterPro" id="IPR043134">
    <property type="entry name" value="GTP-CH-I_N"/>
</dbReference>
<dbReference type="SUPFAM" id="SSF55620">
    <property type="entry name" value="Tetrahydrobiopterin biosynthesis enzymes-like"/>
    <property type="match status" value="1"/>
</dbReference>
<keyword evidence="3 5" id="KW-0554">One-carbon metabolism</keyword>
<keyword evidence="5" id="KW-0862">Zinc</keyword>
<evidence type="ECO:0000256" key="4">
    <source>
        <dbReference type="ARBA" id="ARBA00022801"/>
    </source>
</evidence>
<dbReference type="EC" id="3.5.4.16" evidence="5"/>
<dbReference type="InterPro" id="IPR001474">
    <property type="entry name" value="GTP_CycHdrlase_I"/>
</dbReference>
<dbReference type="HAMAP" id="MF_00223">
    <property type="entry name" value="FolE"/>
    <property type="match status" value="1"/>
</dbReference>
<evidence type="ECO:0000259" key="6">
    <source>
        <dbReference type="Pfam" id="PF01227"/>
    </source>
</evidence>